<dbReference type="AlphaFoldDB" id="A0AA35CL05"/>
<dbReference type="Proteomes" id="UP001163687">
    <property type="component" value="Chromosome"/>
</dbReference>
<dbReference type="InterPro" id="IPR014721">
    <property type="entry name" value="Ribsml_uS5_D2-typ_fold_subgr"/>
</dbReference>
<evidence type="ECO:0000259" key="7">
    <source>
        <dbReference type="Pfam" id="PF08544"/>
    </source>
</evidence>
<dbReference type="PIRSF" id="PIRSF004884">
    <property type="entry name" value="Sugar_kin_arch"/>
    <property type="match status" value="1"/>
</dbReference>
<dbReference type="GO" id="GO:0008652">
    <property type="term" value="P:amino acid biosynthetic process"/>
    <property type="evidence" value="ECO:0007669"/>
    <property type="project" value="UniProtKB-KW"/>
</dbReference>
<dbReference type="InterPro" id="IPR004422">
    <property type="entry name" value="RFAP_synthase"/>
</dbReference>
<dbReference type="EMBL" id="AP025628">
    <property type="protein sequence ID" value="BDG60459.1"/>
    <property type="molecule type" value="Genomic_DNA"/>
</dbReference>
<feature type="domain" description="GHMP kinase N-terminal" evidence="6">
    <location>
        <begin position="64"/>
        <end position="136"/>
    </location>
</feature>
<evidence type="ECO:0000313" key="8">
    <source>
        <dbReference type="EMBL" id="BDG60459.1"/>
    </source>
</evidence>
<dbReference type="PANTHER" id="PTHR20861">
    <property type="entry name" value="HOMOSERINE/4-DIPHOSPHOCYTIDYL-2-C-METHYL-D-ERYTHRITOL KINASE"/>
    <property type="match status" value="1"/>
</dbReference>
<dbReference type="SUPFAM" id="SSF54211">
    <property type="entry name" value="Ribosomal protein S5 domain 2-like"/>
    <property type="match status" value="1"/>
</dbReference>
<evidence type="ECO:0000256" key="3">
    <source>
        <dbReference type="ARBA" id="ARBA00022741"/>
    </source>
</evidence>
<dbReference type="InterPro" id="IPR036554">
    <property type="entry name" value="GHMP_kinase_C_sf"/>
</dbReference>
<keyword evidence="1" id="KW-0028">Amino-acid biosynthesis</keyword>
<name>A0AA35CL05_9FIRM</name>
<keyword evidence="5" id="KW-0067">ATP-binding</keyword>
<dbReference type="InterPro" id="IPR013750">
    <property type="entry name" value="GHMP_kinase_C_dom"/>
</dbReference>
<evidence type="ECO:0000259" key="6">
    <source>
        <dbReference type="Pfam" id="PF00288"/>
    </source>
</evidence>
<feature type="domain" description="GHMP kinase C-terminal" evidence="7">
    <location>
        <begin position="209"/>
        <end position="293"/>
    </location>
</feature>
<keyword evidence="3" id="KW-0547">Nucleotide-binding</keyword>
<dbReference type="Pfam" id="PF00288">
    <property type="entry name" value="GHMP_kinases_N"/>
    <property type="match status" value="1"/>
</dbReference>
<protein>
    <submittedName>
        <fullName evidence="8">Beta-ribofuranosylaminobenzene 5'-phosphate synthase</fullName>
    </submittedName>
</protein>
<keyword evidence="4" id="KW-0418">Kinase</keyword>
<dbReference type="PANTHER" id="PTHR20861:SF6">
    <property type="entry name" value="BETA-RIBOFURANOSYLPHENOL 5'-PHOSPHATE SYNTHASE"/>
    <property type="match status" value="1"/>
</dbReference>
<dbReference type="Pfam" id="PF08544">
    <property type="entry name" value="GHMP_kinases_C"/>
    <property type="match status" value="1"/>
</dbReference>
<dbReference type="InterPro" id="IPR006204">
    <property type="entry name" value="GHMP_kinase_N_dom"/>
</dbReference>
<evidence type="ECO:0000256" key="5">
    <source>
        <dbReference type="ARBA" id="ARBA00022840"/>
    </source>
</evidence>
<accession>A0AA35CL05</accession>
<dbReference type="InterPro" id="IPR020568">
    <property type="entry name" value="Ribosomal_Su5_D2-typ_SF"/>
</dbReference>
<evidence type="ECO:0000256" key="2">
    <source>
        <dbReference type="ARBA" id="ARBA00022679"/>
    </source>
</evidence>
<evidence type="ECO:0000256" key="4">
    <source>
        <dbReference type="ARBA" id="ARBA00022777"/>
    </source>
</evidence>
<sequence length="329" mass="33463">MRPGAAAGAASVRVRAPARLHLGIFPLPGGGFGGLGVALRRPVAEVVARPARDLTASGPQAERALGAARAVAERCAPGAGAALAVVRDIPSHVGLGSGTQIDLAAAVAVARLWGVGAGPRELAPLVGRAQRTRVGTETFAGGGLVLYRAGAEPPAVRLDVPARWRFVVAIPGGASGFAGPDEARAFADLPPMERADVEAITAAIDRLLLPSLRAGDVAGVGAALEVIQARVGDYFAPVQGGRYRHPLGERLARAMRAAGAWAAGQSSWGPALFGLAESPGAARRIAAAARRVLEAWPQGGWAFVTAVSPGGAAVVVERWPQATDVVYSR</sequence>
<dbReference type="RefSeq" id="WP_264844481.1">
    <property type="nucleotide sequence ID" value="NZ_AP025628.1"/>
</dbReference>
<dbReference type="GO" id="GO:0016301">
    <property type="term" value="F:kinase activity"/>
    <property type="evidence" value="ECO:0007669"/>
    <property type="project" value="UniProtKB-KW"/>
</dbReference>
<evidence type="ECO:0000313" key="9">
    <source>
        <dbReference type="Proteomes" id="UP001163687"/>
    </source>
</evidence>
<dbReference type="Gene3D" id="3.30.70.890">
    <property type="entry name" value="GHMP kinase, C-terminal domain"/>
    <property type="match status" value="1"/>
</dbReference>
<reference evidence="8" key="1">
    <citation type="submission" date="2022-03" db="EMBL/GenBank/DDBJ databases">
        <title>Complete genome sequence of Caldinitratiruptor microaerophilus.</title>
        <authorList>
            <person name="Mukaiyama R."/>
            <person name="Nishiyama T."/>
            <person name="Ueda K."/>
        </authorList>
    </citation>
    <scope>NUCLEOTIDE SEQUENCE</scope>
    <source>
        <strain evidence="8">JCM 16183</strain>
    </source>
</reference>
<keyword evidence="9" id="KW-1185">Reference proteome</keyword>
<proteinExistence type="predicted"/>
<dbReference type="Gene3D" id="3.30.230.10">
    <property type="match status" value="1"/>
</dbReference>
<dbReference type="GO" id="GO:0005524">
    <property type="term" value="F:ATP binding"/>
    <property type="evidence" value="ECO:0007669"/>
    <property type="project" value="UniProtKB-KW"/>
</dbReference>
<dbReference type="KEGG" id="cmic:caldi_15490"/>
<keyword evidence="2" id="KW-0808">Transferase</keyword>
<organism evidence="8 9">
    <name type="scientific">Caldinitratiruptor microaerophilus</name>
    <dbReference type="NCBI Taxonomy" id="671077"/>
    <lineage>
        <taxon>Bacteria</taxon>
        <taxon>Bacillati</taxon>
        <taxon>Bacillota</taxon>
        <taxon>Clostridia</taxon>
        <taxon>Eubacteriales</taxon>
        <taxon>Symbiobacteriaceae</taxon>
        <taxon>Caldinitratiruptor</taxon>
    </lineage>
</organism>
<gene>
    <name evidence="8" type="ORF">caldi_15490</name>
</gene>
<evidence type="ECO:0000256" key="1">
    <source>
        <dbReference type="ARBA" id="ARBA00022605"/>
    </source>
</evidence>